<proteinExistence type="predicted"/>
<dbReference type="EMBL" id="WNTK01000009">
    <property type="protein sequence ID" value="KAG9477740.1"/>
    <property type="molecule type" value="Genomic_DNA"/>
</dbReference>
<name>A0A8J6K3T1_ELECQ</name>
<gene>
    <name evidence="1" type="ORF">GDO78_012971</name>
</gene>
<protein>
    <submittedName>
        <fullName evidence="1">Uncharacterized protein</fullName>
    </submittedName>
</protein>
<sequence>MGVPIPKASNRVVWGKTVECNAARLPMRFYVDIRTSDHFHVDVRAAGKTHLSSFIYLSNDYPFFFLWLLSHPRR</sequence>
<reference evidence="1" key="1">
    <citation type="thesis" date="2020" institute="ProQuest LLC" country="789 East Eisenhower Parkway, Ann Arbor, MI, USA">
        <title>Comparative Genomics and Chromosome Evolution.</title>
        <authorList>
            <person name="Mudd A.B."/>
        </authorList>
    </citation>
    <scope>NUCLEOTIDE SEQUENCE</scope>
    <source>
        <strain evidence="1">HN-11 Male</strain>
        <tissue evidence="1">Kidney and liver</tissue>
    </source>
</reference>
<evidence type="ECO:0000313" key="1">
    <source>
        <dbReference type="EMBL" id="KAG9477740.1"/>
    </source>
</evidence>
<keyword evidence="2" id="KW-1185">Reference proteome</keyword>
<dbReference type="AlphaFoldDB" id="A0A8J6K3T1"/>
<accession>A0A8J6K3T1</accession>
<organism evidence="1 2">
    <name type="scientific">Eleutherodactylus coqui</name>
    <name type="common">Puerto Rican coqui</name>
    <dbReference type="NCBI Taxonomy" id="57060"/>
    <lineage>
        <taxon>Eukaryota</taxon>
        <taxon>Metazoa</taxon>
        <taxon>Chordata</taxon>
        <taxon>Craniata</taxon>
        <taxon>Vertebrata</taxon>
        <taxon>Euteleostomi</taxon>
        <taxon>Amphibia</taxon>
        <taxon>Batrachia</taxon>
        <taxon>Anura</taxon>
        <taxon>Neobatrachia</taxon>
        <taxon>Hyloidea</taxon>
        <taxon>Eleutherodactylidae</taxon>
        <taxon>Eleutherodactylinae</taxon>
        <taxon>Eleutherodactylus</taxon>
        <taxon>Eleutherodactylus</taxon>
    </lineage>
</organism>
<dbReference type="Proteomes" id="UP000770717">
    <property type="component" value="Unassembled WGS sequence"/>
</dbReference>
<comment type="caution">
    <text evidence="1">The sequence shown here is derived from an EMBL/GenBank/DDBJ whole genome shotgun (WGS) entry which is preliminary data.</text>
</comment>
<evidence type="ECO:0000313" key="2">
    <source>
        <dbReference type="Proteomes" id="UP000770717"/>
    </source>
</evidence>